<sequence length="289" mass="32347">MSIHFERIGQALGARVTGIDLSQPLDRLTHTALHQGLLEHQVLFFRDQLLTPAQQRNAAAMFGDLHIHPIYPKIDEQPEILLLDTDLNDLRDNALWHSDVSFIQSPPLGSLLSARQVPPHGGDTLWASCSAAYEGLSAPIRNLLDGLTAVHDLTLSFPLERFGNTPDALDKWNAARAANPPVTHPVIRVHPETGRKGIFVSESFTTHIVELQPGESTALLQMLFKQIAKPEYSVRWQWRQGDLAFWDNRLTQHYACDDYRPQRRIMHRATILGDRPFGPGETVQTAAAA</sequence>
<evidence type="ECO:0000256" key="4">
    <source>
        <dbReference type="ARBA" id="ARBA00022964"/>
    </source>
</evidence>
<dbReference type="AlphaFoldDB" id="A0A1M6ZYU4"/>
<dbReference type="Proteomes" id="UP000184305">
    <property type="component" value="Unassembled WGS sequence"/>
</dbReference>
<dbReference type="GO" id="GO:0005737">
    <property type="term" value="C:cytoplasm"/>
    <property type="evidence" value="ECO:0007669"/>
    <property type="project" value="TreeGrafter"/>
</dbReference>
<dbReference type="Pfam" id="PF02668">
    <property type="entry name" value="TauD"/>
    <property type="match status" value="1"/>
</dbReference>
<gene>
    <name evidence="8" type="ORF">SAMN05216288_1727</name>
</gene>
<accession>A0A1M6ZYU4</accession>
<dbReference type="STRING" id="1220495.SAMN05216288_1727"/>
<reference evidence="9" key="1">
    <citation type="submission" date="2016-11" db="EMBL/GenBank/DDBJ databases">
        <authorList>
            <person name="Varghese N."/>
            <person name="Submissions S."/>
        </authorList>
    </citation>
    <scope>NUCLEOTIDE SEQUENCE [LARGE SCALE GENOMIC DNA]</scope>
    <source>
        <strain evidence="9">CECT 8089</strain>
    </source>
</reference>
<proteinExistence type="inferred from homology"/>
<dbReference type="SUPFAM" id="SSF51197">
    <property type="entry name" value="Clavaminate synthase-like"/>
    <property type="match status" value="1"/>
</dbReference>
<dbReference type="FunFam" id="3.60.130.10:FF:000002">
    <property type="entry name" value="Alpha-ketoglutarate-dependent taurine dioxygenase"/>
    <property type="match status" value="1"/>
</dbReference>
<dbReference type="GO" id="GO:0046872">
    <property type="term" value="F:metal ion binding"/>
    <property type="evidence" value="ECO:0007669"/>
    <property type="project" value="UniProtKB-KW"/>
</dbReference>
<keyword evidence="9" id="KW-1185">Reference proteome</keyword>
<dbReference type="OrthoDB" id="581608at2"/>
<evidence type="ECO:0000256" key="5">
    <source>
        <dbReference type="ARBA" id="ARBA00023002"/>
    </source>
</evidence>
<feature type="domain" description="TauD/TfdA-like" evidence="7">
    <location>
        <begin position="6"/>
        <end position="270"/>
    </location>
</feature>
<dbReference type="RefSeq" id="WP_073263207.1">
    <property type="nucleotide sequence ID" value="NZ_FRBQ01000001.1"/>
</dbReference>
<dbReference type="InterPro" id="IPR003819">
    <property type="entry name" value="TauD/TfdA-like"/>
</dbReference>
<evidence type="ECO:0000256" key="1">
    <source>
        <dbReference type="ARBA" id="ARBA00001954"/>
    </source>
</evidence>
<evidence type="ECO:0000256" key="6">
    <source>
        <dbReference type="ARBA" id="ARBA00023004"/>
    </source>
</evidence>
<keyword evidence="4 8" id="KW-0223">Dioxygenase</keyword>
<dbReference type="GO" id="GO:0006790">
    <property type="term" value="P:sulfur compound metabolic process"/>
    <property type="evidence" value="ECO:0007669"/>
    <property type="project" value="TreeGrafter"/>
</dbReference>
<dbReference type="NCBIfam" id="NF007104">
    <property type="entry name" value="PRK09553.1"/>
    <property type="match status" value="1"/>
</dbReference>
<evidence type="ECO:0000256" key="3">
    <source>
        <dbReference type="ARBA" id="ARBA00022723"/>
    </source>
</evidence>
<dbReference type="PANTHER" id="PTHR30468">
    <property type="entry name" value="ALPHA-KETOGLUTARATE-DEPENDENT SULFONATE DIOXYGENASE"/>
    <property type="match status" value="1"/>
</dbReference>
<comment type="cofactor">
    <cofactor evidence="1">
        <name>Fe(2+)</name>
        <dbReference type="ChEBI" id="CHEBI:29033"/>
    </cofactor>
</comment>
<dbReference type="InterPro" id="IPR051323">
    <property type="entry name" value="AtsK-like"/>
</dbReference>
<comment type="similarity">
    <text evidence="2">Belongs to the TfdA dioxygenase family.</text>
</comment>
<evidence type="ECO:0000313" key="9">
    <source>
        <dbReference type="Proteomes" id="UP000184305"/>
    </source>
</evidence>
<name>A0A1M6ZYU4_9GAMM</name>
<keyword evidence="3" id="KW-0479">Metal-binding</keyword>
<keyword evidence="5" id="KW-0560">Oxidoreductase</keyword>
<evidence type="ECO:0000259" key="7">
    <source>
        <dbReference type="Pfam" id="PF02668"/>
    </source>
</evidence>
<protein>
    <submittedName>
        <fullName evidence="8">Taurine dioxygenase</fullName>
    </submittedName>
</protein>
<evidence type="ECO:0000256" key="2">
    <source>
        <dbReference type="ARBA" id="ARBA00005896"/>
    </source>
</evidence>
<organism evidence="8 9">
    <name type="scientific">Phytopseudomonas punonensis</name>
    <dbReference type="NCBI Taxonomy" id="1220495"/>
    <lineage>
        <taxon>Bacteria</taxon>
        <taxon>Pseudomonadati</taxon>
        <taxon>Pseudomonadota</taxon>
        <taxon>Gammaproteobacteria</taxon>
        <taxon>Pseudomonadales</taxon>
        <taxon>Pseudomonadaceae</taxon>
        <taxon>Phytopseudomonas</taxon>
    </lineage>
</organism>
<dbReference type="Gene3D" id="3.60.130.10">
    <property type="entry name" value="Clavaminate synthase-like"/>
    <property type="match status" value="1"/>
</dbReference>
<evidence type="ECO:0000313" key="8">
    <source>
        <dbReference type="EMBL" id="SHL35590.1"/>
    </source>
</evidence>
<dbReference type="InterPro" id="IPR042098">
    <property type="entry name" value="TauD-like_sf"/>
</dbReference>
<dbReference type="PANTHER" id="PTHR30468:SF1">
    <property type="entry name" value="ALPHA-KETOGLUTARATE-DEPENDENT SULFONATE DIOXYGENASE"/>
    <property type="match status" value="1"/>
</dbReference>
<keyword evidence="6" id="KW-0408">Iron</keyword>
<dbReference type="GO" id="GO:0000908">
    <property type="term" value="F:taurine dioxygenase activity"/>
    <property type="evidence" value="ECO:0007669"/>
    <property type="project" value="TreeGrafter"/>
</dbReference>
<dbReference type="EMBL" id="FRBQ01000001">
    <property type="protein sequence ID" value="SHL35590.1"/>
    <property type="molecule type" value="Genomic_DNA"/>
</dbReference>